<evidence type="ECO:0000259" key="4">
    <source>
        <dbReference type="SMART" id="SM00646"/>
    </source>
</evidence>
<dbReference type="PANTHER" id="PTHR30404">
    <property type="entry name" value="N-ACETYLMURAMOYL-L-ALANINE AMIDASE"/>
    <property type="match status" value="1"/>
</dbReference>
<dbReference type="EMBL" id="CP039394">
    <property type="protein sequence ID" value="QCD37144.1"/>
    <property type="molecule type" value="Genomic_DNA"/>
</dbReference>
<protein>
    <recommendedName>
        <fullName evidence="2">N-acetylmuramoyl-L-alanine amidase</fullName>
        <ecNumber evidence="2">3.5.1.28</ecNumber>
    </recommendedName>
</protein>
<geneLocation type="plasmid" evidence="6">
    <name>ptaa-4-1</name>
</geneLocation>
<dbReference type="KEGG" id="mgod:E7746_14480"/>
<dbReference type="AlphaFoldDB" id="A0A4P7VRZ3"/>
<gene>
    <name evidence="5" type="ORF">E7746_14480</name>
</gene>
<dbReference type="PANTHER" id="PTHR30404:SF0">
    <property type="entry name" value="N-ACETYLMURAMOYL-L-ALANINE AMIDASE AMIC"/>
    <property type="match status" value="1"/>
</dbReference>
<dbReference type="Proteomes" id="UP000297031">
    <property type="component" value="Plasmid pTAA-4-1"/>
</dbReference>
<proteinExistence type="predicted"/>
<organism evidence="5 6">
    <name type="scientific">Muribaculum gordoncarteri</name>
    <dbReference type="NCBI Taxonomy" id="2530390"/>
    <lineage>
        <taxon>Bacteria</taxon>
        <taxon>Pseudomonadati</taxon>
        <taxon>Bacteroidota</taxon>
        <taxon>Bacteroidia</taxon>
        <taxon>Bacteroidales</taxon>
        <taxon>Muribaculaceae</taxon>
        <taxon>Muribaculum</taxon>
    </lineage>
</organism>
<dbReference type="GO" id="GO:0009253">
    <property type="term" value="P:peptidoglycan catabolic process"/>
    <property type="evidence" value="ECO:0007669"/>
    <property type="project" value="InterPro"/>
</dbReference>
<reference evidence="5 6" key="1">
    <citation type="submission" date="2019-02" db="EMBL/GenBank/DDBJ databases">
        <title>Isolation and identification of novel species under the genus Muribaculum.</title>
        <authorList>
            <person name="Miyake S."/>
            <person name="Ding Y."/>
            <person name="Low A."/>
            <person name="Soh M."/>
            <person name="Seedorf H."/>
        </authorList>
    </citation>
    <scope>NUCLEOTIDE SEQUENCE [LARGE SCALE GENOMIC DNA]</scope>
    <source>
        <strain evidence="5 6">TLL-A4</strain>
        <plasmid evidence="6">ptaa-4-1</plasmid>
    </source>
</reference>
<dbReference type="EC" id="3.5.1.28" evidence="2"/>
<dbReference type="SMART" id="SM00646">
    <property type="entry name" value="Ami_3"/>
    <property type="match status" value="1"/>
</dbReference>
<evidence type="ECO:0000256" key="2">
    <source>
        <dbReference type="ARBA" id="ARBA00011901"/>
    </source>
</evidence>
<dbReference type="OrthoDB" id="9763643at2"/>
<dbReference type="RefSeq" id="WP_135472859.1">
    <property type="nucleotide sequence ID" value="NZ_CP039394.1"/>
</dbReference>
<dbReference type="GeneID" id="82151167"/>
<sequence length="196" mass="21901">MKVLILDNGHGKNTPGKCSPDKRILEYEWARDMVRRIAEKACLAGIHTEIVVPEESDIPLRERVRRVNALCAKYGTQNCALISVHINAAGNEGKWLNARGWTGWVAPKSSQKSKTLARLLYIEASRAGLQGNRLPSSSCYWVGNFAIVRDTKCPAVLTENLFQDNKDDVEYLVSESGKEAIATLHIDAIKKYFENN</sequence>
<feature type="domain" description="MurNAc-LAA" evidence="4">
    <location>
        <begin position="64"/>
        <end position="190"/>
    </location>
</feature>
<dbReference type="InterPro" id="IPR002508">
    <property type="entry name" value="MurNAc-LAA_cat"/>
</dbReference>
<evidence type="ECO:0000256" key="1">
    <source>
        <dbReference type="ARBA" id="ARBA00001561"/>
    </source>
</evidence>
<comment type="catalytic activity">
    <reaction evidence="1">
        <text>Hydrolyzes the link between N-acetylmuramoyl residues and L-amino acid residues in certain cell-wall glycopeptides.</text>
        <dbReference type="EC" id="3.5.1.28"/>
    </reaction>
</comment>
<dbReference type="CDD" id="cd02696">
    <property type="entry name" value="MurNAc-LAA"/>
    <property type="match status" value="1"/>
</dbReference>
<dbReference type="Gene3D" id="3.40.630.40">
    <property type="entry name" value="Zn-dependent exopeptidases"/>
    <property type="match status" value="1"/>
</dbReference>
<dbReference type="GO" id="GO:0030288">
    <property type="term" value="C:outer membrane-bounded periplasmic space"/>
    <property type="evidence" value="ECO:0007669"/>
    <property type="project" value="TreeGrafter"/>
</dbReference>
<evidence type="ECO:0000313" key="6">
    <source>
        <dbReference type="Proteomes" id="UP000297031"/>
    </source>
</evidence>
<evidence type="ECO:0000256" key="3">
    <source>
        <dbReference type="ARBA" id="ARBA00022801"/>
    </source>
</evidence>
<dbReference type="SUPFAM" id="SSF53187">
    <property type="entry name" value="Zn-dependent exopeptidases"/>
    <property type="match status" value="1"/>
</dbReference>
<dbReference type="InterPro" id="IPR050695">
    <property type="entry name" value="N-acetylmuramoyl_amidase_3"/>
</dbReference>
<keyword evidence="6" id="KW-1185">Reference proteome</keyword>
<keyword evidence="5" id="KW-0614">Plasmid</keyword>
<keyword evidence="3" id="KW-0378">Hydrolase</keyword>
<name>A0A4P7VRZ3_9BACT</name>
<accession>A0A4P7VRZ3</accession>
<dbReference type="GO" id="GO:0008745">
    <property type="term" value="F:N-acetylmuramoyl-L-alanine amidase activity"/>
    <property type="evidence" value="ECO:0007669"/>
    <property type="project" value="UniProtKB-EC"/>
</dbReference>
<evidence type="ECO:0000313" key="5">
    <source>
        <dbReference type="EMBL" id="QCD37144.1"/>
    </source>
</evidence>
<dbReference type="Pfam" id="PF01520">
    <property type="entry name" value="Amidase_3"/>
    <property type="match status" value="1"/>
</dbReference>